<evidence type="ECO:0000313" key="2">
    <source>
        <dbReference type="Proteomes" id="UP000298390"/>
    </source>
</evidence>
<evidence type="ECO:0008006" key="3">
    <source>
        <dbReference type="Google" id="ProtNLM"/>
    </source>
</evidence>
<reference evidence="1 2" key="1">
    <citation type="submission" date="2019-01" db="EMBL/GenBank/DDBJ databases">
        <title>Genome sequencing of the rare red list fungi Fomitopsis rosea.</title>
        <authorList>
            <person name="Buettner E."/>
            <person name="Kellner H."/>
        </authorList>
    </citation>
    <scope>NUCLEOTIDE SEQUENCE [LARGE SCALE GENOMIC DNA]</scope>
    <source>
        <strain evidence="1 2">DSM 105464</strain>
    </source>
</reference>
<dbReference type="AlphaFoldDB" id="A0A4Y9YKW6"/>
<evidence type="ECO:0000313" key="1">
    <source>
        <dbReference type="EMBL" id="TFY62762.1"/>
    </source>
</evidence>
<proteinExistence type="predicted"/>
<dbReference type="Proteomes" id="UP000298390">
    <property type="component" value="Unassembled WGS sequence"/>
</dbReference>
<sequence length="59" mass="6671">MSSLFVIDEVEEEDLANLERALSNQVPASKRRRRLSALVIELALAIKHKVTSHMIRSPT</sequence>
<dbReference type="EMBL" id="SEKV01000154">
    <property type="protein sequence ID" value="TFY62762.1"/>
    <property type="molecule type" value="Genomic_DNA"/>
</dbReference>
<gene>
    <name evidence="1" type="ORF">EVJ58_g3670</name>
</gene>
<accession>A0A4Y9YKW6</accession>
<comment type="caution">
    <text evidence="1">The sequence shown here is derived from an EMBL/GenBank/DDBJ whole genome shotgun (WGS) entry which is preliminary data.</text>
</comment>
<protein>
    <recommendedName>
        <fullName evidence="3">Transposase</fullName>
    </recommendedName>
</protein>
<name>A0A4Y9YKW6_9APHY</name>
<organism evidence="1 2">
    <name type="scientific">Rhodofomes roseus</name>
    <dbReference type="NCBI Taxonomy" id="34475"/>
    <lineage>
        <taxon>Eukaryota</taxon>
        <taxon>Fungi</taxon>
        <taxon>Dikarya</taxon>
        <taxon>Basidiomycota</taxon>
        <taxon>Agaricomycotina</taxon>
        <taxon>Agaricomycetes</taxon>
        <taxon>Polyporales</taxon>
        <taxon>Rhodofomes</taxon>
    </lineage>
</organism>